<dbReference type="Pfam" id="PF07661">
    <property type="entry name" value="MORN_2"/>
    <property type="match status" value="1"/>
</dbReference>
<sequence>MRCLPPAKLLAVLLAAALASPVHLVHAAPFYEGKSLAHPVVTSSQDSGADIAFIKEAGGVTAYYCACTGTNGEPLVNAKARKLETFGKADIRSVFYAALDRDPAPEHQTMLVLLRLDGKQGLRAYRYHQALGNYVRLAALQPALDRIAKGDTALNAARVKAALAELAPLDYSVDGRVGGKSGNPDFDGVDHTTGTVMGYYTADGQRAAPDSKDAVTYKKIFGKKNGRFLTATYTLDSDMGSSLPNYRLWQLAWETAPQEFDGKPDGPSVFYSLAWDDNAVIERGNYVNGKRQGMWERSGLREGESKGAYVNGVAEGQWHYAGPRFSEDGVLRAGKREGRWTVINYNGDGDVTGFDTYAGGELNGPYERTMGSKVIERGEYVKGSRQGPWIIDDGRGAFQDDLRSGPWTFFYRDGDVATTMRANFVKGKKHGEAIATTADGKLRLRDHYNMDVLDGARTRYAPDGAVIYSATYRNGQLDGRERAYDDTGKILRLDTTWKMGTKDGLHARYYPNGKPERLAVIKGQLETWLRDYAENGQLINDIRRCSFNEYQWDRDDVCDYHRTYFANGKPEYDYVFQFGARQEGRSWYANGKVKDELLVDRVADRSVLNTYFENGQLKCTEPRIGHDKRTVNGVAMISYGTTNRDGDNICYHPNGKVASIFSFKNGKVLDCGKKFDETGKQTSPGPEGCPPPKKPHFIFGE</sequence>
<dbReference type="PATRIC" id="fig|762836.4.peg.1020"/>
<dbReference type="Gene3D" id="3.90.930.1">
    <property type="match status" value="1"/>
</dbReference>
<dbReference type="Gene3D" id="2.20.110.10">
    <property type="entry name" value="Histone H3 K4-specific methyltransferase SET7/9 N-terminal domain"/>
    <property type="match status" value="1"/>
</dbReference>
<accession>A0A1E7X5A5</accession>
<dbReference type="Proteomes" id="UP000175989">
    <property type="component" value="Unassembled WGS sequence"/>
</dbReference>
<evidence type="ECO:0000313" key="4">
    <source>
        <dbReference type="Proteomes" id="UP000175989"/>
    </source>
</evidence>
<feature type="region of interest" description="Disordered" evidence="1">
    <location>
        <begin position="677"/>
        <end position="701"/>
    </location>
</feature>
<evidence type="ECO:0000256" key="1">
    <source>
        <dbReference type="SAM" id="MobiDB-lite"/>
    </source>
</evidence>
<proteinExistence type="predicted"/>
<dbReference type="SUPFAM" id="SSF82185">
    <property type="entry name" value="Histone H3 K4-specific methyltransferase SET7/9 N-terminal domain"/>
    <property type="match status" value="2"/>
</dbReference>
<protein>
    <submittedName>
        <fullName evidence="3">MORN repeat variant</fullName>
    </submittedName>
</protein>
<dbReference type="EMBL" id="LROM01000054">
    <property type="protein sequence ID" value="OFA07855.1"/>
    <property type="molecule type" value="Genomic_DNA"/>
</dbReference>
<dbReference type="InterPro" id="IPR011652">
    <property type="entry name" value="MORN_2"/>
</dbReference>
<dbReference type="PANTHER" id="PTHR33706:SF1">
    <property type="entry name" value="TPR REPEAT PROTEIN"/>
    <property type="match status" value="1"/>
</dbReference>
<evidence type="ECO:0000256" key="2">
    <source>
        <dbReference type="SAM" id="SignalP"/>
    </source>
</evidence>
<reference evidence="4" key="1">
    <citation type="journal article" date="2016" name="Front. Microbiol.">
        <title>Molecular Keys to the Janthinobacterium and Duganella spp. Interaction with the Plant Pathogen Fusarium graminearum.</title>
        <authorList>
            <person name="Haack F.S."/>
            <person name="Poehlein A."/>
            <person name="Kroger C."/>
            <person name="Voigt C.A."/>
            <person name="Piepenbring M."/>
            <person name="Bode H.B."/>
            <person name="Daniel R."/>
            <person name="Schafer W."/>
            <person name="Streit W.R."/>
        </authorList>
    </citation>
    <scope>NUCLEOTIDE SEQUENCE [LARGE SCALE GENOMIC DNA]</scope>
    <source>
        <strain evidence="4">T54</strain>
    </source>
</reference>
<gene>
    <name evidence="3" type="ORF">DUPY_09690</name>
</gene>
<dbReference type="PANTHER" id="PTHR33706">
    <property type="entry name" value="MORN VARIANT REPEAT PROTEIN"/>
    <property type="match status" value="1"/>
</dbReference>
<feature type="chain" id="PRO_5009208384" evidence="2">
    <location>
        <begin position="28"/>
        <end position="701"/>
    </location>
</feature>
<keyword evidence="4" id="KW-1185">Reference proteome</keyword>
<organism evidence="3 4">
    <name type="scientific">Duganella phyllosphaerae</name>
    <dbReference type="NCBI Taxonomy" id="762836"/>
    <lineage>
        <taxon>Bacteria</taxon>
        <taxon>Pseudomonadati</taxon>
        <taxon>Pseudomonadota</taxon>
        <taxon>Betaproteobacteria</taxon>
        <taxon>Burkholderiales</taxon>
        <taxon>Oxalobacteraceae</taxon>
        <taxon>Telluria group</taxon>
        <taxon>Duganella</taxon>
    </lineage>
</organism>
<keyword evidence="2" id="KW-0732">Signal</keyword>
<dbReference type="OrthoDB" id="8705072at2"/>
<dbReference type="AlphaFoldDB" id="A0A1E7X5A5"/>
<feature type="signal peptide" evidence="2">
    <location>
        <begin position="1"/>
        <end position="27"/>
    </location>
</feature>
<dbReference type="RefSeq" id="WP_070246724.1">
    <property type="nucleotide sequence ID" value="NZ_LROM01000054.1"/>
</dbReference>
<name>A0A1E7X5A5_9BURK</name>
<comment type="caution">
    <text evidence="3">The sequence shown here is derived from an EMBL/GenBank/DDBJ whole genome shotgun (WGS) entry which is preliminary data.</text>
</comment>
<evidence type="ECO:0000313" key="3">
    <source>
        <dbReference type="EMBL" id="OFA07855.1"/>
    </source>
</evidence>